<dbReference type="Pfam" id="PF04979">
    <property type="entry name" value="IPP-2"/>
    <property type="match status" value="1"/>
</dbReference>
<name>A0AAW2NDX8_SESRA</name>
<evidence type="ECO:0000256" key="1">
    <source>
        <dbReference type="SAM" id="MobiDB-lite"/>
    </source>
</evidence>
<gene>
    <name evidence="2" type="ORF">Sradi_4623500</name>
</gene>
<feature type="compositionally biased region" description="Low complexity" evidence="1">
    <location>
        <begin position="95"/>
        <end position="106"/>
    </location>
</feature>
<dbReference type="GO" id="GO:0004864">
    <property type="term" value="F:protein phosphatase inhibitor activity"/>
    <property type="evidence" value="ECO:0007669"/>
    <property type="project" value="UniProtKB-KW"/>
</dbReference>
<dbReference type="AlphaFoldDB" id="A0AAW2NDX8"/>
<feature type="compositionally biased region" description="Basic and acidic residues" evidence="1">
    <location>
        <begin position="182"/>
        <end position="196"/>
    </location>
</feature>
<protein>
    <submittedName>
        <fullName evidence="2">Protein phosphatase inhibitor 2</fullName>
    </submittedName>
</protein>
<feature type="compositionally biased region" description="Acidic residues" evidence="1">
    <location>
        <begin position="152"/>
        <end position="162"/>
    </location>
</feature>
<dbReference type="InterPro" id="IPR007062">
    <property type="entry name" value="PPI-2"/>
</dbReference>
<evidence type="ECO:0000313" key="2">
    <source>
        <dbReference type="EMBL" id="KAL0341067.1"/>
    </source>
</evidence>
<keyword evidence="2" id="KW-0650">Protein phosphatase inhibitor</keyword>
<sequence>MRPLLSLIWESQRIIRFLKSRTKFLQSRVKWNEINLAEIEANKPVRQKITEPKTPYHPMIDDDEDSSSPIERRSFEYCFEDAVNGEEIDTAFNDEGSSSTYYGWTSSEDEENAIDQDEEGSDSERRKSFRELRKAHYDEFLKIKELRRDGSLLEDESDEETKDDGKKDVKGESSSSIAAGVKDIDIKEPSKPAEGS</sequence>
<dbReference type="PANTHER" id="PTHR12398:SF20">
    <property type="entry name" value="PROTEIN PHOSPHATASE 1 REGULATORY INHIBITOR SUBUNIT 2"/>
    <property type="match status" value="1"/>
</dbReference>
<accession>A0AAW2NDX8</accession>
<organism evidence="2">
    <name type="scientific">Sesamum radiatum</name>
    <name type="common">Black benniseed</name>
    <dbReference type="NCBI Taxonomy" id="300843"/>
    <lineage>
        <taxon>Eukaryota</taxon>
        <taxon>Viridiplantae</taxon>
        <taxon>Streptophyta</taxon>
        <taxon>Embryophyta</taxon>
        <taxon>Tracheophyta</taxon>
        <taxon>Spermatophyta</taxon>
        <taxon>Magnoliopsida</taxon>
        <taxon>eudicotyledons</taxon>
        <taxon>Gunneridae</taxon>
        <taxon>Pentapetalae</taxon>
        <taxon>asterids</taxon>
        <taxon>lamiids</taxon>
        <taxon>Lamiales</taxon>
        <taxon>Pedaliaceae</taxon>
        <taxon>Sesamum</taxon>
    </lineage>
</organism>
<feature type="compositionally biased region" description="Acidic residues" evidence="1">
    <location>
        <begin position="107"/>
        <end position="121"/>
    </location>
</feature>
<proteinExistence type="predicted"/>
<feature type="region of interest" description="Disordered" evidence="1">
    <location>
        <begin position="148"/>
        <end position="196"/>
    </location>
</feature>
<dbReference type="GO" id="GO:0009966">
    <property type="term" value="P:regulation of signal transduction"/>
    <property type="evidence" value="ECO:0007669"/>
    <property type="project" value="InterPro"/>
</dbReference>
<dbReference type="PANTHER" id="PTHR12398">
    <property type="entry name" value="PROTEIN PHOSPHATASE INHIBITOR"/>
    <property type="match status" value="1"/>
</dbReference>
<reference evidence="2" key="1">
    <citation type="submission" date="2020-06" db="EMBL/GenBank/DDBJ databases">
        <authorList>
            <person name="Li T."/>
            <person name="Hu X."/>
            <person name="Zhang T."/>
            <person name="Song X."/>
            <person name="Zhang H."/>
            <person name="Dai N."/>
            <person name="Sheng W."/>
            <person name="Hou X."/>
            <person name="Wei L."/>
        </authorList>
    </citation>
    <scope>NUCLEOTIDE SEQUENCE</scope>
    <source>
        <strain evidence="2">G02</strain>
        <tissue evidence="2">Leaf</tissue>
    </source>
</reference>
<reference evidence="2" key="2">
    <citation type="journal article" date="2024" name="Plant">
        <title>Genomic evolution and insights into agronomic trait innovations of Sesamum species.</title>
        <authorList>
            <person name="Miao H."/>
            <person name="Wang L."/>
            <person name="Qu L."/>
            <person name="Liu H."/>
            <person name="Sun Y."/>
            <person name="Le M."/>
            <person name="Wang Q."/>
            <person name="Wei S."/>
            <person name="Zheng Y."/>
            <person name="Lin W."/>
            <person name="Duan Y."/>
            <person name="Cao H."/>
            <person name="Xiong S."/>
            <person name="Wang X."/>
            <person name="Wei L."/>
            <person name="Li C."/>
            <person name="Ma Q."/>
            <person name="Ju M."/>
            <person name="Zhao R."/>
            <person name="Li G."/>
            <person name="Mu C."/>
            <person name="Tian Q."/>
            <person name="Mei H."/>
            <person name="Zhang T."/>
            <person name="Gao T."/>
            <person name="Zhang H."/>
        </authorList>
    </citation>
    <scope>NUCLEOTIDE SEQUENCE</scope>
    <source>
        <strain evidence="2">G02</strain>
    </source>
</reference>
<dbReference type="EMBL" id="JACGWJ010000020">
    <property type="protein sequence ID" value="KAL0341067.1"/>
    <property type="molecule type" value="Genomic_DNA"/>
</dbReference>
<comment type="caution">
    <text evidence="2">The sequence shown here is derived from an EMBL/GenBank/DDBJ whole genome shotgun (WGS) entry which is preliminary data.</text>
</comment>
<feature type="region of interest" description="Disordered" evidence="1">
    <location>
        <begin position="88"/>
        <end position="127"/>
    </location>
</feature>